<dbReference type="GO" id="GO:0000160">
    <property type="term" value="P:phosphorelay signal transduction system"/>
    <property type="evidence" value="ECO:0007669"/>
    <property type="project" value="InterPro"/>
</dbReference>
<sequence length="211" mass="22628">MNPPSATPIRVLIADDHPMMREGIAASLTAHGNIEVVAQACDGDEAIRFFTNWRPDVALVDLQMPGKDGLEAIRAIRSLHPDARLVVLTTYDGDARIAAALKAGASAYLLKNVPGRELAATVREVHNGSHILPQALRREVAIHYAGDALSPRELDVLRLAAVGHSNRAIGAQLHIGETTVKTHMSTILVKLGANDRAHAVTLAVQRGFIDL</sequence>
<dbReference type="GO" id="GO:0003677">
    <property type="term" value="F:DNA binding"/>
    <property type="evidence" value="ECO:0007669"/>
    <property type="project" value="UniProtKB-KW"/>
</dbReference>
<dbReference type="InterPro" id="IPR001789">
    <property type="entry name" value="Sig_transdc_resp-reg_receiver"/>
</dbReference>
<evidence type="ECO:0000256" key="3">
    <source>
        <dbReference type="PROSITE-ProRule" id="PRU00169"/>
    </source>
</evidence>
<accession>A0A7X3KAJ1</accession>
<name>A0A7X3KAJ1_9BURK</name>
<dbReference type="SMART" id="SM00448">
    <property type="entry name" value="REC"/>
    <property type="match status" value="1"/>
</dbReference>
<keyword evidence="1 3" id="KW-0597">Phosphoprotein</keyword>
<evidence type="ECO:0000313" key="7">
    <source>
        <dbReference type="Proteomes" id="UP000443353"/>
    </source>
</evidence>
<protein>
    <submittedName>
        <fullName evidence="6">Response regulator</fullName>
    </submittedName>
</protein>
<dbReference type="SUPFAM" id="SSF46894">
    <property type="entry name" value="C-terminal effector domain of the bipartite response regulators"/>
    <property type="match status" value="1"/>
</dbReference>
<dbReference type="EMBL" id="WSES01000009">
    <property type="protein sequence ID" value="MVW63707.1"/>
    <property type="molecule type" value="Genomic_DNA"/>
</dbReference>
<evidence type="ECO:0000313" key="6">
    <source>
        <dbReference type="EMBL" id="MVW63707.1"/>
    </source>
</evidence>
<gene>
    <name evidence="6" type="ORF">GPY61_27645</name>
</gene>
<feature type="modified residue" description="4-aspartylphosphate" evidence="3">
    <location>
        <position position="61"/>
    </location>
</feature>
<organism evidence="6 7">
    <name type="scientific">Massilia cellulosiltytica</name>
    <dbReference type="NCBI Taxonomy" id="2683234"/>
    <lineage>
        <taxon>Bacteria</taxon>
        <taxon>Pseudomonadati</taxon>
        <taxon>Pseudomonadota</taxon>
        <taxon>Betaproteobacteria</taxon>
        <taxon>Burkholderiales</taxon>
        <taxon>Oxalobacteraceae</taxon>
        <taxon>Telluria group</taxon>
        <taxon>Massilia</taxon>
    </lineage>
</organism>
<dbReference type="Gene3D" id="3.40.50.2300">
    <property type="match status" value="1"/>
</dbReference>
<keyword evidence="7" id="KW-1185">Reference proteome</keyword>
<dbReference type="PROSITE" id="PS50110">
    <property type="entry name" value="RESPONSE_REGULATORY"/>
    <property type="match status" value="1"/>
</dbReference>
<dbReference type="Proteomes" id="UP000443353">
    <property type="component" value="Unassembled WGS sequence"/>
</dbReference>
<dbReference type="GO" id="GO:0006355">
    <property type="term" value="P:regulation of DNA-templated transcription"/>
    <property type="evidence" value="ECO:0007669"/>
    <property type="project" value="InterPro"/>
</dbReference>
<dbReference type="InterPro" id="IPR011006">
    <property type="entry name" value="CheY-like_superfamily"/>
</dbReference>
<feature type="domain" description="HTH luxR-type" evidence="4">
    <location>
        <begin position="142"/>
        <end position="207"/>
    </location>
</feature>
<dbReference type="PROSITE" id="PS50043">
    <property type="entry name" value="HTH_LUXR_2"/>
    <property type="match status" value="1"/>
</dbReference>
<dbReference type="RefSeq" id="WP_056133278.1">
    <property type="nucleotide sequence ID" value="NZ_CP168562.1"/>
</dbReference>
<dbReference type="CDD" id="cd06170">
    <property type="entry name" value="LuxR_C_like"/>
    <property type="match status" value="1"/>
</dbReference>
<evidence type="ECO:0000256" key="1">
    <source>
        <dbReference type="ARBA" id="ARBA00022553"/>
    </source>
</evidence>
<evidence type="ECO:0000259" key="5">
    <source>
        <dbReference type="PROSITE" id="PS50110"/>
    </source>
</evidence>
<dbReference type="Pfam" id="PF00196">
    <property type="entry name" value="GerE"/>
    <property type="match status" value="1"/>
</dbReference>
<dbReference type="InterPro" id="IPR000792">
    <property type="entry name" value="Tscrpt_reg_LuxR_C"/>
</dbReference>
<dbReference type="PANTHER" id="PTHR43214">
    <property type="entry name" value="TWO-COMPONENT RESPONSE REGULATOR"/>
    <property type="match status" value="1"/>
</dbReference>
<dbReference type="InterPro" id="IPR058245">
    <property type="entry name" value="NreC/VraR/RcsB-like_REC"/>
</dbReference>
<feature type="domain" description="Response regulatory" evidence="5">
    <location>
        <begin position="10"/>
        <end position="126"/>
    </location>
</feature>
<dbReference type="PANTHER" id="PTHR43214:SF43">
    <property type="entry name" value="TWO-COMPONENT RESPONSE REGULATOR"/>
    <property type="match status" value="1"/>
</dbReference>
<proteinExistence type="predicted"/>
<comment type="caution">
    <text evidence="6">The sequence shown here is derived from an EMBL/GenBank/DDBJ whole genome shotgun (WGS) entry which is preliminary data.</text>
</comment>
<dbReference type="CDD" id="cd17535">
    <property type="entry name" value="REC_NarL-like"/>
    <property type="match status" value="1"/>
</dbReference>
<evidence type="ECO:0000256" key="2">
    <source>
        <dbReference type="ARBA" id="ARBA00023125"/>
    </source>
</evidence>
<keyword evidence="2" id="KW-0238">DNA-binding</keyword>
<evidence type="ECO:0000259" key="4">
    <source>
        <dbReference type="PROSITE" id="PS50043"/>
    </source>
</evidence>
<reference evidence="6 7" key="1">
    <citation type="submission" date="2019-12" db="EMBL/GenBank/DDBJ databases">
        <authorList>
            <person name="Li C."/>
            <person name="Zhao J."/>
        </authorList>
    </citation>
    <scope>NUCLEOTIDE SEQUENCE [LARGE SCALE GENOMIC DNA]</scope>
    <source>
        <strain evidence="6 7">NEAU-DD11</strain>
    </source>
</reference>
<dbReference type="InterPro" id="IPR016032">
    <property type="entry name" value="Sig_transdc_resp-reg_C-effctor"/>
</dbReference>
<dbReference type="PRINTS" id="PR00038">
    <property type="entry name" value="HTHLUXR"/>
</dbReference>
<dbReference type="InterPro" id="IPR039420">
    <property type="entry name" value="WalR-like"/>
</dbReference>
<dbReference type="SUPFAM" id="SSF52172">
    <property type="entry name" value="CheY-like"/>
    <property type="match status" value="1"/>
</dbReference>
<dbReference type="AlphaFoldDB" id="A0A7X3KAJ1"/>
<dbReference type="Pfam" id="PF00072">
    <property type="entry name" value="Response_reg"/>
    <property type="match status" value="1"/>
</dbReference>
<dbReference type="SMART" id="SM00421">
    <property type="entry name" value="HTH_LUXR"/>
    <property type="match status" value="1"/>
</dbReference>